<dbReference type="CDD" id="cd14342">
    <property type="entry name" value="UBA_TAP-C"/>
    <property type="match status" value="1"/>
</dbReference>
<dbReference type="InterPro" id="IPR030217">
    <property type="entry name" value="NXF_fam"/>
</dbReference>
<evidence type="ECO:0000256" key="1">
    <source>
        <dbReference type="ARBA" id="ARBA00004123"/>
    </source>
</evidence>
<dbReference type="GO" id="GO:0005634">
    <property type="term" value="C:nucleus"/>
    <property type="evidence" value="ECO:0007669"/>
    <property type="project" value="UniProtKB-SubCell"/>
</dbReference>
<protein>
    <submittedName>
        <fullName evidence="8">TAP-C domain-containing protein</fullName>
    </submittedName>
</protein>
<dbReference type="PANTHER" id="PTHR10662:SF22">
    <property type="entry name" value="NUCLEAR RNA EXPORT FACTOR 1"/>
    <property type="match status" value="1"/>
</dbReference>
<dbReference type="Pfam" id="PF03943">
    <property type="entry name" value="TAP_C"/>
    <property type="match status" value="1"/>
</dbReference>
<feature type="region of interest" description="Disordered" evidence="4">
    <location>
        <begin position="282"/>
        <end position="304"/>
    </location>
</feature>
<reference evidence="8" key="1">
    <citation type="submission" date="2016-06" db="UniProtKB">
        <authorList>
            <consortium name="WormBaseParasite"/>
        </authorList>
    </citation>
    <scope>IDENTIFICATION</scope>
</reference>
<evidence type="ECO:0000313" key="6">
    <source>
        <dbReference type="EMBL" id="VDP87988.1"/>
    </source>
</evidence>
<dbReference type="Proteomes" id="UP000272942">
    <property type="component" value="Unassembled WGS sequence"/>
</dbReference>
<dbReference type="Gene3D" id="1.10.8.10">
    <property type="entry name" value="DNA helicase RuvA subunit, C-terminal domain"/>
    <property type="match status" value="1"/>
</dbReference>
<dbReference type="PANTHER" id="PTHR10662">
    <property type="entry name" value="NUCLEAR RNA EXPORT FACTOR"/>
    <property type="match status" value="1"/>
</dbReference>
<sequence length="363" mass="39725">MKLATAFDVWFYAFCENGQDVPPTIQFAVERESGRKPNTDTPRIPLPDSVLGYFPSDAVRMPLLGFLKEYFTRFDTQPRGENILSYYTSCSRFVISTSTEPRCGPVQHGSSPHTNTAATARIETVAADGTVVKIFLTTNRLSPQYFARSRNLLRCRDEYRRRDLVTCGPVSIAAFLDELPATEHPLESFTVDVIFHSDTQILFTVTGVFYEVHSVTPASGGSNAQASPVQKTVRKTLRCFSRTMILVAPGGHIIQDDLIVSNPSPLLCKRYISEVAAKAQSSSGTGNATSSSSTAVQPTVSTGLVPPNPATQVVVLNEMRARSGMNEAFARQCLDEYAWNLDQALNAFHALNSAGKIPPNAFT</sequence>
<dbReference type="Pfam" id="PF22602">
    <property type="entry name" value="NXF_NTF2"/>
    <property type="match status" value="1"/>
</dbReference>
<accession>A0A183AVR1</accession>
<organism evidence="8">
    <name type="scientific">Echinostoma caproni</name>
    <dbReference type="NCBI Taxonomy" id="27848"/>
    <lineage>
        <taxon>Eukaryota</taxon>
        <taxon>Metazoa</taxon>
        <taxon>Spiralia</taxon>
        <taxon>Lophotrochozoa</taxon>
        <taxon>Platyhelminthes</taxon>
        <taxon>Trematoda</taxon>
        <taxon>Digenea</taxon>
        <taxon>Plagiorchiida</taxon>
        <taxon>Echinostomata</taxon>
        <taxon>Echinostomatoidea</taxon>
        <taxon>Echinostomatidae</taxon>
        <taxon>Echinostoma</taxon>
    </lineage>
</organism>
<evidence type="ECO:0000256" key="2">
    <source>
        <dbReference type="ARBA" id="ARBA00022614"/>
    </source>
</evidence>
<dbReference type="EMBL" id="UZAN01050116">
    <property type="protein sequence ID" value="VDP87988.1"/>
    <property type="molecule type" value="Genomic_DNA"/>
</dbReference>
<feature type="compositionally biased region" description="Low complexity" evidence="4">
    <location>
        <begin position="282"/>
        <end position="295"/>
    </location>
</feature>
<name>A0A183AVR1_9TREM</name>
<dbReference type="SUPFAM" id="SSF54427">
    <property type="entry name" value="NTF2-like"/>
    <property type="match status" value="1"/>
</dbReference>
<keyword evidence="3" id="KW-0539">Nucleus</keyword>
<dbReference type="SMART" id="SM00804">
    <property type="entry name" value="TAP_C"/>
    <property type="match status" value="1"/>
</dbReference>
<feature type="domain" description="TAP-C" evidence="5">
    <location>
        <begin position="310"/>
        <end position="363"/>
    </location>
</feature>
<dbReference type="SUPFAM" id="SSF46934">
    <property type="entry name" value="UBA-like"/>
    <property type="match status" value="1"/>
</dbReference>
<dbReference type="InterPro" id="IPR009060">
    <property type="entry name" value="UBA-like_sf"/>
</dbReference>
<dbReference type="InterPro" id="IPR032710">
    <property type="entry name" value="NTF2-like_dom_sf"/>
</dbReference>
<dbReference type="OrthoDB" id="25872at2759"/>
<dbReference type="InterPro" id="IPR002075">
    <property type="entry name" value="NTF2_dom"/>
</dbReference>
<proteinExistence type="predicted"/>
<keyword evidence="2" id="KW-0433">Leucine-rich repeat</keyword>
<evidence type="ECO:0000256" key="3">
    <source>
        <dbReference type="ARBA" id="ARBA00023242"/>
    </source>
</evidence>
<dbReference type="WBParaSite" id="ECPE_0001108001-mRNA-1">
    <property type="protein sequence ID" value="ECPE_0001108001-mRNA-1"/>
    <property type="gene ID" value="ECPE_0001108001"/>
</dbReference>
<comment type="subcellular location">
    <subcellularLocation>
        <location evidence="1">Nucleus</location>
    </subcellularLocation>
</comment>
<dbReference type="GO" id="GO:0016973">
    <property type="term" value="P:poly(A)+ mRNA export from nucleus"/>
    <property type="evidence" value="ECO:0007669"/>
    <property type="project" value="TreeGrafter"/>
</dbReference>
<dbReference type="Gene3D" id="3.10.450.50">
    <property type="match status" value="1"/>
</dbReference>
<dbReference type="GO" id="GO:0003723">
    <property type="term" value="F:RNA binding"/>
    <property type="evidence" value="ECO:0007669"/>
    <property type="project" value="TreeGrafter"/>
</dbReference>
<reference evidence="6 7" key="2">
    <citation type="submission" date="2018-11" db="EMBL/GenBank/DDBJ databases">
        <authorList>
            <consortium name="Pathogen Informatics"/>
        </authorList>
    </citation>
    <scope>NUCLEOTIDE SEQUENCE [LARGE SCALE GENOMIC DNA]</scope>
    <source>
        <strain evidence="6 7">Egypt</strain>
    </source>
</reference>
<dbReference type="PROSITE" id="PS51281">
    <property type="entry name" value="TAP_C"/>
    <property type="match status" value="1"/>
</dbReference>
<dbReference type="InterPro" id="IPR005637">
    <property type="entry name" value="TAP_C_dom"/>
</dbReference>
<evidence type="ECO:0000313" key="8">
    <source>
        <dbReference type="WBParaSite" id="ECPE_0001108001-mRNA-1"/>
    </source>
</evidence>
<dbReference type="AlphaFoldDB" id="A0A183AVR1"/>
<gene>
    <name evidence="6" type="ORF">ECPE_LOCUS11046</name>
</gene>
<evidence type="ECO:0000259" key="5">
    <source>
        <dbReference type="PROSITE" id="PS51281"/>
    </source>
</evidence>
<evidence type="ECO:0000313" key="7">
    <source>
        <dbReference type="Proteomes" id="UP000272942"/>
    </source>
</evidence>
<keyword evidence="7" id="KW-1185">Reference proteome</keyword>
<evidence type="ECO:0000256" key="4">
    <source>
        <dbReference type="SAM" id="MobiDB-lite"/>
    </source>
</evidence>